<dbReference type="InterPro" id="IPR043129">
    <property type="entry name" value="ATPase_NBD"/>
</dbReference>
<organism evidence="6 7">
    <name type="scientific">Pararge aegeria aegeria</name>
    <dbReference type="NCBI Taxonomy" id="348720"/>
    <lineage>
        <taxon>Eukaryota</taxon>
        <taxon>Metazoa</taxon>
        <taxon>Ecdysozoa</taxon>
        <taxon>Arthropoda</taxon>
        <taxon>Hexapoda</taxon>
        <taxon>Insecta</taxon>
        <taxon>Pterygota</taxon>
        <taxon>Neoptera</taxon>
        <taxon>Endopterygota</taxon>
        <taxon>Lepidoptera</taxon>
        <taxon>Glossata</taxon>
        <taxon>Ditrysia</taxon>
        <taxon>Papilionoidea</taxon>
        <taxon>Nymphalidae</taxon>
        <taxon>Satyrinae</taxon>
        <taxon>Satyrini</taxon>
        <taxon>Parargina</taxon>
        <taxon>Pararge</taxon>
    </lineage>
</organism>
<evidence type="ECO:0000313" key="6">
    <source>
        <dbReference type="EMBL" id="CAH2211749.1"/>
    </source>
</evidence>
<name>A0A8S4QMT5_9NEOP</name>
<dbReference type="Gene3D" id="3.30.420.40">
    <property type="match status" value="1"/>
</dbReference>
<dbReference type="GO" id="GO:0006071">
    <property type="term" value="P:glycerol metabolic process"/>
    <property type="evidence" value="ECO:0007669"/>
    <property type="project" value="TreeGrafter"/>
</dbReference>
<evidence type="ECO:0000256" key="3">
    <source>
        <dbReference type="ARBA" id="ARBA00022777"/>
    </source>
</evidence>
<dbReference type="AlphaFoldDB" id="A0A8S4QMT5"/>
<evidence type="ECO:0000259" key="5">
    <source>
        <dbReference type="Pfam" id="PF02782"/>
    </source>
</evidence>
<dbReference type="InterPro" id="IPR018485">
    <property type="entry name" value="FGGY_C"/>
</dbReference>
<dbReference type="Pfam" id="PF02782">
    <property type="entry name" value="FGGY_C"/>
    <property type="match status" value="1"/>
</dbReference>
<dbReference type="OrthoDB" id="5422795at2759"/>
<evidence type="ECO:0000313" key="7">
    <source>
        <dbReference type="Proteomes" id="UP000838756"/>
    </source>
</evidence>
<keyword evidence="2" id="KW-0808">Transferase</keyword>
<dbReference type="SUPFAM" id="SSF53067">
    <property type="entry name" value="Actin-like ATPase domain"/>
    <property type="match status" value="1"/>
</dbReference>
<evidence type="ECO:0000256" key="2">
    <source>
        <dbReference type="ARBA" id="ARBA00022679"/>
    </source>
</evidence>
<feature type="compositionally biased region" description="Polar residues" evidence="4">
    <location>
        <begin position="102"/>
        <end position="115"/>
    </location>
</feature>
<keyword evidence="7" id="KW-1185">Reference proteome</keyword>
<gene>
    <name evidence="6" type="primary">jg27612</name>
    <name evidence="6" type="ORF">PAEG_LOCUS3458</name>
</gene>
<dbReference type="GO" id="GO:0006641">
    <property type="term" value="P:triglyceride metabolic process"/>
    <property type="evidence" value="ECO:0007669"/>
    <property type="project" value="TreeGrafter"/>
</dbReference>
<dbReference type="PANTHER" id="PTHR10196">
    <property type="entry name" value="SUGAR KINASE"/>
    <property type="match status" value="1"/>
</dbReference>
<comment type="caution">
    <text evidence="6">The sequence shown here is derived from an EMBL/GenBank/DDBJ whole genome shotgun (WGS) entry which is preliminary data.</text>
</comment>
<accession>A0A8S4QMT5</accession>
<dbReference type="GO" id="GO:0004370">
    <property type="term" value="F:glycerol kinase activity"/>
    <property type="evidence" value="ECO:0007669"/>
    <property type="project" value="TreeGrafter"/>
</dbReference>
<reference evidence="6" key="1">
    <citation type="submission" date="2022-03" db="EMBL/GenBank/DDBJ databases">
        <authorList>
            <person name="Lindestad O."/>
        </authorList>
    </citation>
    <scope>NUCLEOTIDE SEQUENCE</scope>
</reference>
<dbReference type="PANTHER" id="PTHR10196:SF40">
    <property type="entry name" value="GLYCEROL KINASE"/>
    <property type="match status" value="1"/>
</dbReference>
<feature type="non-terminal residue" evidence="6">
    <location>
        <position position="1"/>
    </location>
</feature>
<protein>
    <submittedName>
        <fullName evidence="6">Jg27612 protein</fullName>
    </submittedName>
</protein>
<evidence type="ECO:0000256" key="1">
    <source>
        <dbReference type="ARBA" id="ARBA00009156"/>
    </source>
</evidence>
<comment type="similarity">
    <text evidence="1">Belongs to the FGGY kinase family.</text>
</comment>
<feature type="domain" description="Carbohydrate kinase FGGY C-terminal" evidence="5">
    <location>
        <begin position="2"/>
        <end position="61"/>
    </location>
</feature>
<sequence>DILEAMNKDCGMPLSKLHVDGKMTSNDLLMQLQADLVGIPVLRAQSWDMSALGVAIVAGHSATQGIQENSIRNRDARYTKWKMAVQRSLGWASTKKSITMTGQKRKSSMFQSAETLTPPGSRKNSTDIDNVINNINPAPDDDSVNIDDIIQHSARKFSIFVPLKQPKDEHTILDDAEYYMNKKECDYGMCQCCQSERRLQTDWKTIEEIIENDPEIIFDSEDQPKVCETKQEGSYEPPAGGIIKKRVHIKKIPGIFRNICKKFTNSSPT</sequence>
<proteinExistence type="inferred from homology"/>
<dbReference type="EMBL" id="CAKXAJ010011083">
    <property type="protein sequence ID" value="CAH2211749.1"/>
    <property type="molecule type" value="Genomic_DNA"/>
</dbReference>
<dbReference type="GO" id="GO:0046167">
    <property type="term" value="P:glycerol-3-phosphate biosynthetic process"/>
    <property type="evidence" value="ECO:0007669"/>
    <property type="project" value="TreeGrafter"/>
</dbReference>
<dbReference type="GO" id="GO:0005739">
    <property type="term" value="C:mitochondrion"/>
    <property type="evidence" value="ECO:0007669"/>
    <property type="project" value="TreeGrafter"/>
</dbReference>
<evidence type="ECO:0000256" key="4">
    <source>
        <dbReference type="SAM" id="MobiDB-lite"/>
    </source>
</evidence>
<keyword evidence="3" id="KW-0418">Kinase</keyword>
<feature type="region of interest" description="Disordered" evidence="4">
    <location>
        <begin position="102"/>
        <end position="125"/>
    </location>
</feature>
<dbReference type="Proteomes" id="UP000838756">
    <property type="component" value="Unassembled WGS sequence"/>
</dbReference>